<name>A0A1M7ZF90_9HYPH</name>
<keyword evidence="2" id="KW-0812">Transmembrane</keyword>
<reference evidence="3 4" key="1">
    <citation type="submission" date="2016-12" db="EMBL/GenBank/DDBJ databases">
        <authorList>
            <person name="Song W.-J."/>
            <person name="Kurnit D.M."/>
        </authorList>
    </citation>
    <scope>NUCLEOTIDE SEQUENCE [LARGE SCALE GENOMIC DNA]</scope>
    <source>
        <strain evidence="3 4">DSM 19599</strain>
    </source>
</reference>
<keyword evidence="2" id="KW-0472">Membrane</keyword>
<sequence>MRSDSLGDSVNGIAGRAAAGRRGGARRTPLAVGLAVVLVATFALAGCGRRSAPETPPGVKPPAGSVDRGNGIYAPPRKFILDPLL</sequence>
<feature type="compositionally biased region" description="Low complexity" evidence="1">
    <location>
        <begin position="12"/>
        <end position="26"/>
    </location>
</feature>
<gene>
    <name evidence="3" type="ORF">SAMN02745172_01457</name>
</gene>
<evidence type="ECO:0000313" key="4">
    <source>
        <dbReference type="Proteomes" id="UP000186406"/>
    </source>
</evidence>
<dbReference type="AlphaFoldDB" id="A0A1M7ZF90"/>
<keyword evidence="2" id="KW-1133">Transmembrane helix</keyword>
<feature type="region of interest" description="Disordered" evidence="1">
    <location>
        <begin position="1"/>
        <end position="26"/>
    </location>
</feature>
<evidence type="ECO:0000256" key="1">
    <source>
        <dbReference type="SAM" id="MobiDB-lite"/>
    </source>
</evidence>
<organism evidence="3 4">
    <name type="scientific">Pseudoxanthobacter soli DSM 19599</name>
    <dbReference type="NCBI Taxonomy" id="1123029"/>
    <lineage>
        <taxon>Bacteria</taxon>
        <taxon>Pseudomonadati</taxon>
        <taxon>Pseudomonadota</taxon>
        <taxon>Alphaproteobacteria</taxon>
        <taxon>Hyphomicrobiales</taxon>
        <taxon>Segnochrobactraceae</taxon>
        <taxon>Pseudoxanthobacter</taxon>
    </lineage>
</organism>
<keyword evidence="4" id="KW-1185">Reference proteome</keyword>
<protein>
    <recommendedName>
        <fullName evidence="5">Lipoprotein-attachment site-containing protein</fullName>
    </recommendedName>
</protein>
<evidence type="ECO:0000256" key="2">
    <source>
        <dbReference type="SAM" id="Phobius"/>
    </source>
</evidence>
<proteinExistence type="predicted"/>
<dbReference type="EMBL" id="FRXO01000002">
    <property type="protein sequence ID" value="SHO63591.1"/>
    <property type="molecule type" value="Genomic_DNA"/>
</dbReference>
<feature type="transmembrane region" description="Helical" evidence="2">
    <location>
        <begin position="30"/>
        <end position="47"/>
    </location>
</feature>
<evidence type="ECO:0008006" key="5">
    <source>
        <dbReference type="Google" id="ProtNLM"/>
    </source>
</evidence>
<evidence type="ECO:0000313" key="3">
    <source>
        <dbReference type="EMBL" id="SHO63591.1"/>
    </source>
</evidence>
<feature type="region of interest" description="Disordered" evidence="1">
    <location>
        <begin position="48"/>
        <end position="74"/>
    </location>
</feature>
<dbReference type="Proteomes" id="UP000186406">
    <property type="component" value="Unassembled WGS sequence"/>
</dbReference>
<dbReference type="STRING" id="1123029.SAMN02745172_01457"/>
<accession>A0A1M7ZF90</accession>